<keyword evidence="3" id="KW-1185">Reference proteome</keyword>
<sequence length="30" mass="3330">MTNAVLDGLRSQMPDGWPSMDERHQVGEAT</sequence>
<dbReference type="AlphaFoldDB" id="A0A841BL33"/>
<comment type="caution">
    <text evidence="2">The sequence shown here is derived from an EMBL/GenBank/DDBJ whole genome shotgun (WGS) entry which is preliminary data.</text>
</comment>
<accession>A0A841BL33</accession>
<reference evidence="2 3" key="1">
    <citation type="submission" date="2020-08" db="EMBL/GenBank/DDBJ databases">
        <title>Sequencing the genomes of 1000 actinobacteria strains.</title>
        <authorList>
            <person name="Klenk H.-P."/>
        </authorList>
    </citation>
    <scope>NUCLEOTIDE SEQUENCE [LARGE SCALE GENOMIC DNA]</scope>
    <source>
        <strain evidence="2 3">DSM 45362</strain>
    </source>
</reference>
<evidence type="ECO:0000256" key="1">
    <source>
        <dbReference type="SAM" id="MobiDB-lite"/>
    </source>
</evidence>
<name>A0A841BL33_9ACTN</name>
<feature type="compositionally biased region" description="Basic and acidic residues" evidence="1">
    <location>
        <begin position="20"/>
        <end position="30"/>
    </location>
</feature>
<evidence type="ECO:0000313" key="3">
    <source>
        <dbReference type="Proteomes" id="UP000587527"/>
    </source>
</evidence>
<organism evidence="2 3">
    <name type="scientific">Allocatelliglobosispora scoriae</name>
    <dbReference type="NCBI Taxonomy" id="643052"/>
    <lineage>
        <taxon>Bacteria</taxon>
        <taxon>Bacillati</taxon>
        <taxon>Actinomycetota</taxon>
        <taxon>Actinomycetes</taxon>
        <taxon>Micromonosporales</taxon>
        <taxon>Micromonosporaceae</taxon>
        <taxon>Allocatelliglobosispora</taxon>
    </lineage>
</organism>
<evidence type="ECO:0000313" key="2">
    <source>
        <dbReference type="EMBL" id="MBB5868078.1"/>
    </source>
</evidence>
<proteinExistence type="predicted"/>
<dbReference type="EMBL" id="JACHMN010000002">
    <property type="protein sequence ID" value="MBB5868078.1"/>
    <property type="molecule type" value="Genomic_DNA"/>
</dbReference>
<gene>
    <name evidence="2" type="ORF">F4553_001457</name>
</gene>
<protein>
    <submittedName>
        <fullName evidence="2">Uncharacterized protein</fullName>
    </submittedName>
</protein>
<feature type="region of interest" description="Disordered" evidence="1">
    <location>
        <begin position="1"/>
        <end position="30"/>
    </location>
</feature>
<dbReference type="Proteomes" id="UP000587527">
    <property type="component" value="Unassembled WGS sequence"/>
</dbReference>